<keyword evidence="2" id="KW-1185">Reference proteome</keyword>
<evidence type="ECO:0000313" key="1">
    <source>
        <dbReference type="EMBL" id="AWB23562.1"/>
    </source>
</evidence>
<dbReference type="GO" id="GO:0003700">
    <property type="term" value="F:DNA-binding transcription factor activity"/>
    <property type="evidence" value="ECO:0007669"/>
    <property type="project" value="InterPro"/>
</dbReference>
<reference evidence="1 2" key="1">
    <citation type="submission" date="2018-04" db="EMBL/GenBank/DDBJ databases">
        <title>Methylobacterium sp. PR1016A genome.</title>
        <authorList>
            <person name="Park W."/>
        </authorList>
    </citation>
    <scope>NUCLEOTIDE SEQUENCE [LARGE SCALE GENOMIC DNA]</scope>
    <source>
        <strain evidence="1 2">PR1016A</strain>
    </source>
</reference>
<organism evidence="1 2">
    <name type="scientific">Methylobacterium currus</name>
    <dbReference type="NCBI Taxonomy" id="2051553"/>
    <lineage>
        <taxon>Bacteria</taxon>
        <taxon>Pseudomonadati</taxon>
        <taxon>Pseudomonadota</taxon>
        <taxon>Alphaproteobacteria</taxon>
        <taxon>Hyphomicrobiales</taxon>
        <taxon>Methylobacteriaceae</taxon>
        <taxon>Methylobacterium</taxon>
    </lineage>
</organism>
<sequence length="74" mass="7898">MDRVVDEGDTMSLRRAENDTDPVVDALLTFLARDMADNPLHITVIPAGLAARMAAFTAGIAVDLDDDIDGTVIL</sequence>
<proteinExistence type="predicted"/>
<dbReference type="OrthoDB" id="9809003at2"/>
<dbReference type="KEGG" id="mee:DA075_23900"/>
<dbReference type="InterPro" id="IPR031848">
    <property type="entry name" value="PrlF_antitoxin"/>
</dbReference>
<name>A0A2R4WPU4_9HYPH</name>
<dbReference type="GO" id="GO:0097351">
    <property type="term" value="F:toxin sequestering activity"/>
    <property type="evidence" value="ECO:0007669"/>
    <property type="project" value="InterPro"/>
</dbReference>
<dbReference type="Pfam" id="PF15937">
    <property type="entry name" value="PrlF_antitoxin"/>
    <property type="match status" value="1"/>
</dbReference>
<gene>
    <name evidence="1" type="ORF">DA075_23900</name>
</gene>
<dbReference type="AlphaFoldDB" id="A0A2R4WPU4"/>
<dbReference type="Proteomes" id="UP000244755">
    <property type="component" value="Chromosome 1"/>
</dbReference>
<dbReference type="EMBL" id="CP028843">
    <property type="protein sequence ID" value="AWB23562.1"/>
    <property type="molecule type" value="Genomic_DNA"/>
</dbReference>
<accession>A0A2R4WPU4</accession>
<dbReference type="GO" id="GO:0001558">
    <property type="term" value="P:regulation of cell growth"/>
    <property type="evidence" value="ECO:0007669"/>
    <property type="project" value="InterPro"/>
</dbReference>
<protein>
    <submittedName>
        <fullName evidence="1">Uncharacterized protein</fullName>
    </submittedName>
</protein>
<evidence type="ECO:0000313" key="2">
    <source>
        <dbReference type="Proteomes" id="UP000244755"/>
    </source>
</evidence>